<sequence>MTIKRAVFEVSVPPAVVPLAIATLLLFWVQLQRESNGSQDSCVHLSIEKEKPDTKNPRFNVEIFQSPGQPWNLETRQMLLRRVDEGPDKLRGFLDLLESYGQEVLVCHEGLAWQVLLHGGSSVLQAADGGGDLCCGDLSGSGVVLFEDERGRRPSDEFRRGIGTTRHCARTKVVLYSLFRENPKTMFSKRYLQDGVIQPPQFFNFASDVVDEWARLESVGRRPSRFPALWYVSESGKELKWSFKDVSEMSMKTANVLQKECCQERNDKIMVVLPKTPEWWLVKLAASRIGACFSPGTSQLSTKDLEYRLAQYEATCVITDSKTAIKIDEISTRIPSLRSKVLVDPTMSIERNGWINLNQRLLKVNPRHECGERIDVQLLEEWEKRTNIQIRIRYGQTEMLTLCNQRRDSEYIPGSMGKPFPGIHLVVIDEDLNEVKPNEEGQIAIKIDMYRPVTLCKEYLKNPCRTKESFQKDYYLSGDRGYVDEEGYFWFVGRNDDVISSAGYRIGPSEVEEAINTHPAVAESAVVSSPDPERGEVVKAFVILRPEYKEQPQDLVKQLQDHVKSLTAPYKYPRKVEFVDSLPKTISGKVQRSALRKMEWERSKS</sequence>
<dbReference type="Proteomes" id="UP001235939">
    <property type="component" value="Chromosome 01"/>
</dbReference>
<keyword evidence="7" id="KW-0812">Transmembrane</keyword>
<dbReference type="InterPro" id="IPR000873">
    <property type="entry name" value="AMP-dep_synth/lig_dom"/>
</dbReference>
<feature type="domain" description="AMP-binding enzyme C-terminal" evidence="9">
    <location>
        <begin position="510"/>
        <end position="589"/>
    </location>
</feature>
<keyword evidence="2" id="KW-0436">Ligase</keyword>
<evidence type="ECO:0000256" key="2">
    <source>
        <dbReference type="ARBA" id="ARBA00022598"/>
    </source>
</evidence>
<evidence type="ECO:0000313" key="10">
    <source>
        <dbReference type="EMBL" id="UYV61956.1"/>
    </source>
</evidence>
<feature type="domain" description="AMP-dependent synthetase/ligase" evidence="8">
    <location>
        <begin position="370"/>
        <end position="446"/>
    </location>
</feature>
<dbReference type="Pfam" id="PF13193">
    <property type="entry name" value="AMP-binding_C"/>
    <property type="match status" value="1"/>
</dbReference>
<name>A0ABY6JZE0_9ARAC</name>
<dbReference type="SUPFAM" id="SSF56801">
    <property type="entry name" value="Acetyl-CoA synthetase-like"/>
    <property type="match status" value="1"/>
</dbReference>
<evidence type="ECO:0000256" key="3">
    <source>
        <dbReference type="ARBA" id="ARBA00022741"/>
    </source>
</evidence>
<dbReference type="EMBL" id="CP092863">
    <property type="protein sequence ID" value="UYV61956.1"/>
    <property type="molecule type" value="Genomic_DNA"/>
</dbReference>
<dbReference type="Gene3D" id="3.30.300.30">
    <property type="match status" value="1"/>
</dbReference>
<dbReference type="InterPro" id="IPR025110">
    <property type="entry name" value="AMP-bd_C"/>
</dbReference>
<dbReference type="InterPro" id="IPR045851">
    <property type="entry name" value="AMP-bd_C_sf"/>
</dbReference>
<comment type="similarity">
    <text evidence="1">Belongs to the ATP-dependent AMP-binding enzyme family.</text>
</comment>
<keyword evidence="4" id="KW-0067">ATP-binding</keyword>
<proteinExistence type="inferred from homology"/>
<evidence type="ECO:0000256" key="1">
    <source>
        <dbReference type="ARBA" id="ARBA00006432"/>
    </source>
</evidence>
<evidence type="ECO:0000259" key="8">
    <source>
        <dbReference type="Pfam" id="PF00501"/>
    </source>
</evidence>
<dbReference type="PANTHER" id="PTHR43605">
    <property type="entry name" value="ACYL-COENZYME A SYNTHETASE"/>
    <property type="match status" value="1"/>
</dbReference>
<gene>
    <name evidence="10" type="ORF">LAZ67_1007161</name>
</gene>
<accession>A0ABY6JZE0</accession>
<feature type="domain" description="AMP-dependent synthetase/ligase" evidence="8">
    <location>
        <begin position="221"/>
        <end position="345"/>
    </location>
</feature>
<keyword evidence="7" id="KW-0472">Membrane</keyword>
<comment type="catalytic activity">
    <reaction evidence="6">
        <text>a medium-chain fatty acid + ATP + CoA = a medium-chain fatty acyl-CoA + AMP + diphosphate</text>
        <dbReference type="Rhea" id="RHEA:48340"/>
        <dbReference type="ChEBI" id="CHEBI:30616"/>
        <dbReference type="ChEBI" id="CHEBI:33019"/>
        <dbReference type="ChEBI" id="CHEBI:57287"/>
        <dbReference type="ChEBI" id="CHEBI:59558"/>
        <dbReference type="ChEBI" id="CHEBI:90546"/>
        <dbReference type="ChEBI" id="CHEBI:456215"/>
        <dbReference type="EC" id="6.2.1.2"/>
    </reaction>
    <physiologicalReaction direction="left-to-right" evidence="6">
        <dbReference type="Rhea" id="RHEA:48341"/>
    </physiologicalReaction>
</comment>
<dbReference type="Pfam" id="PF00501">
    <property type="entry name" value="AMP-binding"/>
    <property type="match status" value="2"/>
</dbReference>
<reference evidence="10 11" key="1">
    <citation type="submission" date="2022-01" db="EMBL/GenBank/DDBJ databases">
        <title>A chromosomal length assembly of Cordylochernes scorpioides.</title>
        <authorList>
            <person name="Zeh D."/>
            <person name="Zeh J."/>
        </authorList>
    </citation>
    <scope>NUCLEOTIDE SEQUENCE [LARGE SCALE GENOMIC DNA]</scope>
    <source>
        <strain evidence="10">IN4F17</strain>
        <tissue evidence="10">Whole Body</tissue>
    </source>
</reference>
<protein>
    <recommendedName>
        <fullName evidence="5">medium-chain acyl-CoA ligase</fullName>
        <ecNumber evidence="5">6.2.1.2</ecNumber>
    </recommendedName>
</protein>
<keyword evidence="7" id="KW-1133">Transmembrane helix</keyword>
<keyword evidence="3" id="KW-0547">Nucleotide-binding</keyword>
<evidence type="ECO:0000256" key="7">
    <source>
        <dbReference type="SAM" id="Phobius"/>
    </source>
</evidence>
<dbReference type="Gene3D" id="3.40.50.12780">
    <property type="entry name" value="N-terminal domain of ligase-like"/>
    <property type="match status" value="2"/>
</dbReference>
<evidence type="ECO:0000256" key="6">
    <source>
        <dbReference type="ARBA" id="ARBA00048477"/>
    </source>
</evidence>
<evidence type="ECO:0000259" key="9">
    <source>
        <dbReference type="Pfam" id="PF13193"/>
    </source>
</evidence>
<evidence type="ECO:0000256" key="4">
    <source>
        <dbReference type="ARBA" id="ARBA00022840"/>
    </source>
</evidence>
<dbReference type="EC" id="6.2.1.2" evidence="5"/>
<evidence type="ECO:0000313" key="11">
    <source>
        <dbReference type="Proteomes" id="UP001235939"/>
    </source>
</evidence>
<feature type="transmembrane region" description="Helical" evidence="7">
    <location>
        <begin position="12"/>
        <end position="31"/>
    </location>
</feature>
<dbReference type="InterPro" id="IPR042099">
    <property type="entry name" value="ANL_N_sf"/>
</dbReference>
<organism evidence="10 11">
    <name type="scientific">Cordylochernes scorpioides</name>
    <dbReference type="NCBI Taxonomy" id="51811"/>
    <lineage>
        <taxon>Eukaryota</taxon>
        <taxon>Metazoa</taxon>
        <taxon>Ecdysozoa</taxon>
        <taxon>Arthropoda</taxon>
        <taxon>Chelicerata</taxon>
        <taxon>Arachnida</taxon>
        <taxon>Pseudoscorpiones</taxon>
        <taxon>Cheliferoidea</taxon>
        <taxon>Chernetidae</taxon>
        <taxon>Cordylochernes</taxon>
    </lineage>
</organism>
<evidence type="ECO:0000256" key="5">
    <source>
        <dbReference type="ARBA" id="ARBA00039009"/>
    </source>
</evidence>
<dbReference type="PANTHER" id="PTHR43605:SF10">
    <property type="entry name" value="ACYL-COA SYNTHETASE MEDIUM CHAIN FAMILY MEMBER 3"/>
    <property type="match status" value="1"/>
</dbReference>
<keyword evidence="11" id="KW-1185">Reference proteome</keyword>
<dbReference type="InterPro" id="IPR051087">
    <property type="entry name" value="Mitochondrial_ACSM"/>
</dbReference>